<dbReference type="OrthoDB" id="7390151at2"/>
<reference evidence="2" key="1">
    <citation type="submission" date="2017-09" db="EMBL/GenBank/DDBJ databases">
        <authorList>
            <person name="Feng G."/>
            <person name="Zhu H."/>
        </authorList>
    </citation>
    <scope>NUCLEOTIDE SEQUENCE [LARGE SCALE GENOMIC DNA]</scope>
    <source>
        <strain evidence="2">1PNM-20</strain>
    </source>
</reference>
<sequence>MIDRYEWAGGSEAMLRFGPQDGPVVIAAPALFEEANRTRAFLVRILRLLGVHGIAGALPDLPGQGESLLPTHQATLAGWRDAFATAARHVSAVATVSIRGGALVDGPAPVSALWRLSPITGAEQVKELWRIRQAAHDRPKLRYDPARFIAELDVEVAGNRLAPGLLAAMNIAEPSSDAPVRTVRLDTNPRPADLKLPGRPLWRASEPDVDEPLAQALADDIAAWVHACVA</sequence>
<comment type="caution">
    <text evidence="1">The sequence shown here is derived from an EMBL/GenBank/DDBJ whole genome shotgun (WGS) entry which is preliminary data.</text>
</comment>
<dbReference type="AlphaFoldDB" id="A0A2A2SK56"/>
<dbReference type="InterPro" id="IPR029058">
    <property type="entry name" value="AB_hydrolase_fold"/>
</dbReference>
<proteinExistence type="predicted"/>
<protein>
    <submittedName>
        <fullName evidence="1">Uncharacterized protein</fullName>
    </submittedName>
</protein>
<evidence type="ECO:0000313" key="1">
    <source>
        <dbReference type="EMBL" id="PAX09664.1"/>
    </source>
</evidence>
<dbReference type="EMBL" id="NSLI01000001">
    <property type="protein sequence ID" value="PAX09664.1"/>
    <property type="molecule type" value="Genomic_DNA"/>
</dbReference>
<organism evidence="1 2">
    <name type="scientific">Sphingomonas lenta</name>
    <dbReference type="NCBI Taxonomy" id="1141887"/>
    <lineage>
        <taxon>Bacteria</taxon>
        <taxon>Pseudomonadati</taxon>
        <taxon>Pseudomonadota</taxon>
        <taxon>Alphaproteobacteria</taxon>
        <taxon>Sphingomonadales</taxon>
        <taxon>Sphingomonadaceae</taxon>
        <taxon>Sphingomonas</taxon>
    </lineage>
</organism>
<dbReference type="SUPFAM" id="SSF53474">
    <property type="entry name" value="alpha/beta-Hydrolases"/>
    <property type="match status" value="1"/>
</dbReference>
<keyword evidence="2" id="KW-1185">Reference proteome</keyword>
<accession>A0A2A2SK56</accession>
<name>A0A2A2SK56_9SPHN</name>
<gene>
    <name evidence="1" type="ORF">CKY28_02715</name>
</gene>
<evidence type="ECO:0000313" key="2">
    <source>
        <dbReference type="Proteomes" id="UP000218151"/>
    </source>
</evidence>
<dbReference type="Proteomes" id="UP000218151">
    <property type="component" value="Unassembled WGS sequence"/>
</dbReference>